<accession>A0A8S9HL71</accession>
<evidence type="ECO:0000313" key="1">
    <source>
        <dbReference type="EMBL" id="KAF2557820.1"/>
    </source>
</evidence>
<dbReference type="Proteomes" id="UP000712281">
    <property type="component" value="Unassembled WGS sequence"/>
</dbReference>
<protein>
    <submittedName>
        <fullName evidence="1">Uncharacterized protein</fullName>
    </submittedName>
</protein>
<comment type="caution">
    <text evidence="1">The sequence shown here is derived from an EMBL/GenBank/DDBJ whole genome shotgun (WGS) entry which is preliminary data.</text>
</comment>
<gene>
    <name evidence="1" type="ORF">F2Q68_00015448</name>
</gene>
<sequence length="172" mass="19439">MVMKPPLATKMWRDTVGFGSRTNRVGTTRCRLRFALLGCVHVLLQVVLHRVRFLDHLYQNITPTRGPFRARRRLLLPCTTPSSLNQHHFRNGCPRRGLTLPIMVRWVCVYIGSNHDGTWYPRAAPWSSLTGEAILQSYAQGNGKGGMSYKLLSEVALDQPARTTLYTTLCGN</sequence>
<dbReference type="AlphaFoldDB" id="A0A8S9HL71"/>
<name>A0A8S9HL71_BRACR</name>
<dbReference type="EMBL" id="QGKW02001940">
    <property type="protein sequence ID" value="KAF2557820.1"/>
    <property type="molecule type" value="Genomic_DNA"/>
</dbReference>
<reference evidence="1" key="1">
    <citation type="submission" date="2019-12" db="EMBL/GenBank/DDBJ databases">
        <title>Genome sequencing and annotation of Brassica cretica.</title>
        <authorList>
            <person name="Studholme D.J."/>
            <person name="Sarris P.F."/>
        </authorList>
    </citation>
    <scope>NUCLEOTIDE SEQUENCE</scope>
    <source>
        <strain evidence="1">PFS-001/15</strain>
        <tissue evidence="1">Leaf</tissue>
    </source>
</reference>
<organism evidence="1 2">
    <name type="scientific">Brassica cretica</name>
    <name type="common">Mustard</name>
    <dbReference type="NCBI Taxonomy" id="69181"/>
    <lineage>
        <taxon>Eukaryota</taxon>
        <taxon>Viridiplantae</taxon>
        <taxon>Streptophyta</taxon>
        <taxon>Embryophyta</taxon>
        <taxon>Tracheophyta</taxon>
        <taxon>Spermatophyta</taxon>
        <taxon>Magnoliopsida</taxon>
        <taxon>eudicotyledons</taxon>
        <taxon>Gunneridae</taxon>
        <taxon>Pentapetalae</taxon>
        <taxon>rosids</taxon>
        <taxon>malvids</taxon>
        <taxon>Brassicales</taxon>
        <taxon>Brassicaceae</taxon>
        <taxon>Brassiceae</taxon>
        <taxon>Brassica</taxon>
    </lineage>
</organism>
<proteinExistence type="predicted"/>
<evidence type="ECO:0000313" key="2">
    <source>
        <dbReference type="Proteomes" id="UP000712281"/>
    </source>
</evidence>